<sequence length="268" mass="27988">MPWSRFRTKGFHPDHVRKHCCRRSNLCGRGLLPSGFGLPRPVPALGLFAAVPTCEPGFRLSCAGVLGARASVLASTSRSGSPTSLRSGRRARSALLLWSARFGVFRRGSFGPDLTRLSACVVQPTPVCFGFARCGLGPFRSPLTRSDLGQLRFGPSRAWPIPVRAHRGWGPRPGAGRGSGLTGVGACGSGAGRGSGLTGRGPAAPGLVASLGSGVVSARSRRGWGRFGRGWRGRGTASRDVVGSGGVGVRVGVWRAARRVLRRVGGGW</sequence>
<dbReference type="Proteomes" id="UP000542742">
    <property type="component" value="Unassembled WGS sequence"/>
</dbReference>
<organism evidence="1 2">
    <name type="scientific">Paractinoplanes abujensis</name>
    <dbReference type="NCBI Taxonomy" id="882441"/>
    <lineage>
        <taxon>Bacteria</taxon>
        <taxon>Bacillati</taxon>
        <taxon>Actinomycetota</taxon>
        <taxon>Actinomycetes</taxon>
        <taxon>Micromonosporales</taxon>
        <taxon>Micromonosporaceae</taxon>
        <taxon>Paractinoplanes</taxon>
    </lineage>
</organism>
<protein>
    <submittedName>
        <fullName evidence="1">Uncharacterized protein</fullName>
    </submittedName>
</protein>
<name>A0A7W7CKK8_9ACTN</name>
<dbReference type="EMBL" id="JACHMF010000001">
    <property type="protein sequence ID" value="MBB4690238.1"/>
    <property type="molecule type" value="Genomic_DNA"/>
</dbReference>
<accession>A0A7W7CKK8</accession>
<proteinExistence type="predicted"/>
<evidence type="ECO:0000313" key="1">
    <source>
        <dbReference type="EMBL" id="MBB4690238.1"/>
    </source>
</evidence>
<reference evidence="1 2" key="1">
    <citation type="submission" date="2020-08" db="EMBL/GenBank/DDBJ databases">
        <title>Sequencing the genomes of 1000 actinobacteria strains.</title>
        <authorList>
            <person name="Klenk H.-P."/>
        </authorList>
    </citation>
    <scope>NUCLEOTIDE SEQUENCE [LARGE SCALE GENOMIC DNA]</scope>
    <source>
        <strain evidence="1 2">DSM 45518</strain>
    </source>
</reference>
<dbReference type="AlphaFoldDB" id="A0A7W7CKK8"/>
<comment type="caution">
    <text evidence="1">The sequence shown here is derived from an EMBL/GenBank/DDBJ whole genome shotgun (WGS) entry which is preliminary data.</text>
</comment>
<evidence type="ECO:0000313" key="2">
    <source>
        <dbReference type="Proteomes" id="UP000542742"/>
    </source>
</evidence>
<gene>
    <name evidence="1" type="ORF">BKA14_000386</name>
</gene>
<keyword evidence="2" id="KW-1185">Reference proteome</keyword>